<evidence type="ECO:0000313" key="3">
    <source>
        <dbReference type="Proteomes" id="UP001597052"/>
    </source>
</evidence>
<proteinExistence type="predicted"/>
<dbReference type="InterPro" id="IPR036249">
    <property type="entry name" value="Thioredoxin-like_sf"/>
</dbReference>
<accession>A0ABD6D4X5</accession>
<name>A0ABD6D4X5_9EURY</name>
<dbReference type="Gene3D" id="3.40.30.10">
    <property type="entry name" value="Glutaredoxin"/>
    <property type="match status" value="1"/>
</dbReference>
<evidence type="ECO:0000313" key="2">
    <source>
        <dbReference type="EMBL" id="MFD1641284.1"/>
    </source>
</evidence>
<dbReference type="Pfam" id="PF13417">
    <property type="entry name" value="GST_N_3"/>
    <property type="match status" value="1"/>
</dbReference>
<dbReference type="AlphaFoldDB" id="A0ABD6D4X5"/>
<evidence type="ECO:0000259" key="1">
    <source>
        <dbReference type="PROSITE" id="PS50404"/>
    </source>
</evidence>
<sequence>MAAIELYDRPDCPYSKRVRRVLDVLEVDYEEVVVPESKADRDELEAISGQRGVPVLVDDDHPDGWLADSGEISTYLKDTYGA</sequence>
<organism evidence="2 3">
    <name type="scientific">Halohasta litorea</name>
    <dbReference type="NCBI Taxonomy" id="869891"/>
    <lineage>
        <taxon>Archaea</taxon>
        <taxon>Methanobacteriati</taxon>
        <taxon>Methanobacteriota</taxon>
        <taxon>Stenosarchaea group</taxon>
        <taxon>Halobacteria</taxon>
        <taxon>Halobacteriales</taxon>
        <taxon>Haloferacaceae</taxon>
        <taxon>Halohasta</taxon>
    </lineage>
</organism>
<comment type="caution">
    <text evidence="2">The sequence shown here is derived from an EMBL/GenBank/DDBJ whole genome shotgun (WGS) entry which is preliminary data.</text>
</comment>
<dbReference type="Proteomes" id="UP001597052">
    <property type="component" value="Unassembled WGS sequence"/>
</dbReference>
<dbReference type="EMBL" id="JBHUDM010000001">
    <property type="protein sequence ID" value="MFD1641284.1"/>
    <property type="molecule type" value="Genomic_DNA"/>
</dbReference>
<gene>
    <name evidence="2" type="ORF">ACFSBW_05270</name>
</gene>
<keyword evidence="3" id="KW-1185">Reference proteome</keyword>
<dbReference type="PROSITE" id="PS50404">
    <property type="entry name" value="GST_NTER"/>
    <property type="match status" value="1"/>
</dbReference>
<dbReference type="RefSeq" id="WP_256394985.1">
    <property type="nucleotide sequence ID" value="NZ_JANHDJ010000001.1"/>
</dbReference>
<reference evidence="2 3" key="1">
    <citation type="journal article" date="2019" name="Int. J. Syst. Evol. Microbiol.">
        <title>The Global Catalogue of Microorganisms (GCM) 10K type strain sequencing project: providing services to taxonomists for standard genome sequencing and annotation.</title>
        <authorList>
            <consortium name="The Broad Institute Genomics Platform"/>
            <consortium name="The Broad Institute Genome Sequencing Center for Infectious Disease"/>
            <person name="Wu L."/>
            <person name="Ma J."/>
        </authorList>
    </citation>
    <scope>NUCLEOTIDE SEQUENCE [LARGE SCALE GENOMIC DNA]</scope>
    <source>
        <strain evidence="2 3">CGMCC 1.10593</strain>
    </source>
</reference>
<dbReference type="SUPFAM" id="SSF52833">
    <property type="entry name" value="Thioredoxin-like"/>
    <property type="match status" value="1"/>
</dbReference>
<dbReference type="PROSITE" id="PS51354">
    <property type="entry name" value="GLUTAREDOXIN_2"/>
    <property type="match status" value="1"/>
</dbReference>
<protein>
    <submittedName>
        <fullName evidence="2">Glutaredoxin family protein</fullName>
    </submittedName>
</protein>
<dbReference type="InterPro" id="IPR004045">
    <property type="entry name" value="Glutathione_S-Trfase_N"/>
</dbReference>
<feature type="domain" description="GST N-terminal" evidence="1">
    <location>
        <begin position="2"/>
        <end position="82"/>
    </location>
</feature>